<dbReference type="SMART" id="SM00530">
    <property type="entry name" value="HTH_XRE"/>
    <property type="match status" value="1"/>
</dbReference>
<evidence type="ECO:0000313" key="2">
    <source>
        <dbReference type="EMBL" id="RPM23079.1"/>
    </source>
</evidence>
<dbReference type="PROSITE" id="PS50943">
    <property type="entry name" value="HTH_CROC1"/>
    <property type="match status" value="1"/>
</dbReference>
<dbReference type="RefSeq" id="WP_023087218.1">
    <property type="nucleotide sequence ID" value="NZ_CAADOK010000027.1"/>
</dbReference>
<gene>
    <name evidence="2" type="ORF">IPC1295_00805</name>
</gene>
<name>A0A7M3A2A0_PSEAI</name>
<keyword evidence="1" id="KW-0238">DNA-binding</keyword>
<sequence>MANNDLKRLAVLTGKAIAKHRIRMGLTQEEVGVRLGIGNEAVSRIERGLRKPNIERLIEFASIFECDLAELLTEMSPRTTEQSARIHDLLAQLAPEDRQLVMDIVERLAGRLRS</sequence>
<dbReference type="GO" id="GO:0003677">
    <property type="term" value="F:DNA binding"/>
    <property type="evidence" value="ECO:0007669"/>
    <property type="project" value="UniProtKB-KW"/>
</dbReference>
<accession>A0A7M3A2A0</accession>
<reference evidence="2 3" key="2">
    <citation type="submission" date="2019-01" db="EMBL/GenBank/DDBJ databases">
        <title>The Pseudomonas aeruginosa pan-genome provides new insights on its population structure, horizontal gene transfer and pathogenicity.</title>
        <authorList>
            <person name="Freschi L."/>
            <person name="Vincent A.T."/>
            <person name="Jeukens J."/>
            <person name="Emond-Rheault J.-G."/>
            <person name="Kukavica-Ibrulj I."/>
            <person name="Dupont M.-J."/>
            <person name="Charette S.J."/>
            <person name="Boyle B."/>
            <person name="Levesque R.C."/>
        </authorList>
    </citation>
    <scope>NUCLEOTIDE SEQUENCE [LARGE SCALE GENOMIC DNA]</scope>
    <source>
        <strain evidence="2 3">PA-W36</strain>
    </source>
</reference>
<dbReference type="SUPFAM" id="SSF47413">
    <property type="entry name" value="lambda repressor-like DNA-binding domains"/>
    <property type="match status" value="1"/>
</dbReference>
<dbReference type="CDD" id="cd00093">
    <property type="entry name" value="HTH_XRE"/>
    <property type="match status" value="1"/>
</dbReference>
<dbReference type="Pfam" id="PF01381">
    <property type="entry name" value="HTH_3"/>
    <property type="match status" value="1"/>
</dbReference>
<dbReference type="PANTHER" id="PTHR46558">
    <property type="entry name" value="TRACRIPTIONAL REGULATORY PROTEIN-RELATED-RELATED"/>
    <property type="match status" value="1"/>
</dbReference>
<dbReference type="InterPro" id="IPR010982">
    <property type="entry name" value="Lambda_DNA-bd_dom_sf"/>
</dbReference>
<dbReference type="EMBL" id="NSNE01000001">
    <property type="protein sequence ID" value="RPM23079.1"/>
    <property type="molecule type" value="Genomic_DNA"/>
</dbReference>
<proteinExistence type="predicted"/>
<evidence type="ECO:0000313" key="3">
    <source>
        <dbReference type="Proteomes" id="UP000284767"/>
    </source>
</evidence>
<evidence type="ECO:0000256" key="1">
    <source>
        <dbReference type="ARBA" id="ARBA00023125"/>
    </source>
</evidence>
<dbReference type="PANTHER" id="PTHR46558:SF4">
    <property type="entry name" value="DNA-BIDING PHAGE PROTEIN"/>
    <property type="match status" value="1"/>
</dbReference>
<organism evidence="2 3">
    <name type="scientific">Pseudomonas aeruginosa</name>
    <dbReference type="NCBI Taxonomy" id="287"/>
    <lineage>
        <taxon>Bacteria</taxon>
        <taxon>Pseudomonadati</taxon>
        <taxon>Pseudomonadota</taxon>
        <taxon>Gammaproteobacteria</taxon>
        <taxon>Pseudomonadales</taxon>
        <taxon>Pseudomonadaceae</taxon>
        <taxon>Pseudomonas</taxon>
    </lineage>
</organism>
<dbReference type="AlphaFoldDB" id="A0A7M3A2A0"/>
<protein>
    <submittedName>
        <fullName evidence="2">XRE family transcriptional regulator</fullName>
    </submittedName>
</protein>
<dbReference type="InterPro" id="IPR001387">
    <property type="entry name" value="Cro/C1-type_HTH"/>
</dbReference>
<dbReference type="Proteomes" id="UP000284767">
    <property type="component" value="Unassembled WGS sequence"/>
</dbReference>
<reference evidence="2 3" key="1">
    <citation type="submission" date="2017-08" db="EMBL/GenBank/DDBJ databases">
        <authorList>
            <person name="Feschi L."/>
            <person name="Jeukens J."/>
            <person name="Emond-Rheault J.-G."/>
            <person name="Kukavica-Ibrulj I."/>
            <person name="Boyle B."/>
            <person name="Levesque R.C."/>
        </authorList>
    </citation>
    <scope>NUCLEOTIDE SEQUENCE [LARGE SCALE GENOMIC DNA]</scope>
    <source>
        <strain evidence="2 3">PA-W36</strain>
    </source>
</reference>
<dbReference type="Gene3D" id="1.10.260.40">
    <property type="entry name" value="lambda repressor-like DNA-binding domains"/>
    <property type="match status" value="1"/>
</dbReference>
<comment type="caution">
    <text evidence="2">The sequence shown here is derived from an EMBL/GenBank/DDBJ whole genome shotgun (WGS) entry which is preliminary data.</text>
</comment>